<name>D5V592_ARCNC</name>
<reference evidence="1 2" key="1">
    <citation type="journal article" date="2010" name="Stand. Genomic Sci.">
        <title>Complete genome sequence of Arcobacter nitrofigilis type strain (CI).</title>
        <authorList>
            <person name="Pati A."/>
            <person name="Gronow S."/>
            <person name="Lapidus A."/>
            <person name="Copeland A."/>
            <person name="Glavina Del Rio T."/>
            <person name="Nolan M."/>
            <person name="Lucas S."/>
            <person name="Tice H."/>
            <person name="Cheng J.F."/>
            <person name="Han C."/>
            <person name="Chertkov O."/>
            <person name="Bruce D."/>
            <person name="Tapia R."/>
            <person name="Goodwin L."/>
            <person name="Pitluck S."/>
            <person name="Liolios K."/>
            <person name="Ivanova N."/>
            <person name="Mavromatis K."/>
            <person name="Chen A."/>
            <person name="Palaniappan K."/>
            <person name="Land M."/>
            <person name="Hauser L."/>
            <person name="Chang Y.J."/>
            <person name="Jeffries C.D."/>
            <person name="Detter J.C."/>
            <person name="Rohde M."/>
            <person name="Goker M."/>
            <person name="Bristow J."/>
            <person name="Eisen J.A."/>
            <person name="Markowitz V."/>
            <person name="Hugenholtz P."/>
            <person name="Klenk H.P."/>
            <person name="Kyrpides N.C."/>
        </authorList>
    </citation>
    <scope>NUCLEOTIDE SEQUENCE [LARGE SCALE GENOMIC DNA]</scope>
    <source>
        <strain evidence="2">ATCC 33309 / DSM 7299 / CCUG 15893 / LMG 7604 / NCTC 12251 / CI</strain>
    </source>
</reference>
<dbReference type="KEGG" id="ant:Arnit_1369"/>
<dbReference type="RefSeq" id="WP_013135172.1">
    <property type="nucleotide sequence ID" value="NC_014166.1"/>
</dbReference>
<organism evidence="1 2">
    <name type="scientific">Arcobacter nitrofigilis (strain ATCC 33309 / DSM 7299 / CCUG 15893 / LMG 7604 / NCTC 12251 / CI)</name>
    <name type="common">Campylobacter nitrofigilis</name>
    <dbReference type="NCBI Taxonomy" id="572480"/>
    <lineage>
        <taxon>Bacteria</taxon>
        <taxon>Pseudomonadati</taxon>
        <taxon>Campylobacterota</taxon>
        <taxon>Epsilonproteobacteria</taxon>
        <taxon>Campylobacterales</taxon>
        <taxon>Arcobacteraceae</taxon>
        <taxon>Arcobacter</taxon>
    </lineage>
</organism>
<dbReference type="OrthoDB" id="5318537at2"/>
<dbReference type="STRING" id="572480.Arnit_1369"/>
<dbReference type="EMBL" id="CP001999">
    <property type="protein sequence ID" value="ADG93027.1"/>
    <property type="molecule type" value="Genomic_DNA"/>
</dbReference>
<evidence type="ECO:0000313" key="2">
    <source>
        <dbReference type="Proteomes" id="UP000000939"/>
    </source>
</evidence>
<dbReference type="Proteomes" id="UP000000939">
    <property type="component" value="Chromosome"/>
</dbReference>
<accession>D5V592</accession>
<dbReference type="AlphaFoldDB" id="D5V592"/>
<dbReference type="HOGENOM" id="CLU_031615_0_0_7"/>
<sequence>MVLTYKFEYLSNNFTLIHNLKACLKSFELNYKILKQNNHINLYVEGEAIILDEFSKYLSKFLPMSIFLKNVEVKNIDKIPTHSDITYLDSSPLTFCSKCLQAVEEKGNLNYYNPFIFCEECGQDLEAKGLILFDGKKEIKKSNYIEYFEYSSKLINDGKRIKIKTLSGDFIFSKLECIPENEKVNVKLLCTDLNSISEVFIASKEEIVALGSTEKPSINLKVNEVFKSKNLLKNEYVNTRYANDMILYLLSLELEKYNIKFLAYWNSDNFDSLLSFISTFPYKKIDIPEISILQNNQVLILKSKDYDKSLNKVYKKFEEKNKSQFMVLLKENFLQEKSILNTYSSSKHDDAMTLYSPKIDGMIDIFKFDLPRSMVELFNEIKKDSIGKKLILNYEKSFPSLYNNVLAYDLSTIHNNSINSLWKIVSIILGFDMSVLEGANNALVSKGPRIDYKLKESDKIYNKEFDVLKFIQSGISYKLAGTDDRVISLGYVESFAQFISSCVDMVNEEMPLDGISLCGDLFANKLISSFVHKSITKNYKIYYNKDFPIQID</sequence>
<evidence type="ECO:0000313" key="1">
    <source>
        <dbReference type="EMBL" id="ADG93027.1"/>
    </source>
</evidence>
<dbReference type="eggNOG" id="COG0068">
    <property type="taxonomic scope" value="Bacteria"/>
</dbReference>
<proteinExistence type="predicted"/>
<gene>
    <name evidence="1" type="ordered locus">Arnit_1369</name>
</gene>
<evidence type="ECO:0008006" key="3">
    <source>
        <dbReference type="Google" id="ProtNLM"/>
    </source>
</evidence>
<protein>
    <recommendedName>
        <fullName evidence="3">Hydrogenase</fullName>
    </recommendedName>
</protein>
<dbReference type="Gene3D" id="3.30.420.40">
    <property type="match status" value="1"/>
</dbReference>
<keyword evidence="2" id="KW-1185">Reference proteome</keyword>